<dbReference type="AlphaFoldDB" id="A0A4X1SWA6"/>
<evidence type="ECO:0000256" key="1">
    <source>
        <dbReference type="ARBA" id="ARBA00003742"/>
    </source>
</evidence>
<dbReference type="PANTHER" id="PTHR12373">
    <property type="entry name" value="ENHANCER OF RUDIMENTARY ERH"/>
    <property type="match status" value="1"/>
</dbReference>
<organism evidence="4 5">
    <name type="scientific">Sus scrofa</name>
    <name type="common">Pig</name>
    <dbReference type="NCBI Taxonomy" id="9823"/>
    <lineage>
        <taxon>Eukaryota</taxon>
        <taxon>Metazoa</taxon>
        <taxon>Chordata</taxon>
        <taxon>Craniata</taxon>
        <taxon>Vertebrata</taxon>
        <taxon>Euteleostomi</taxon>
        <taxon>Mammalia</taxon>
        <taxon>Eutheria</taxon>
        <taxon>Laurasiatheria</taxon>
        <taxon>Artiodactyla</taxon>
        <taxon>Suina</taxon>
        <taxon>Suidae</taxon>
        <taxon>Sus</taxon>
    </lineage>
</organism>
<dbReference type="Proteomes" id="UP000314985">
    <property type="component" value="Chromosome 4"/>
</dbReference>
<accession>A0A4X1SWA6</accession>
<evidence type="ECO:0000256" key="2">
    <source>
        <dbReference type="ARBA" id="ARBA00007491"/>
    </source>
</evidence>
<dbReference type="Pfam" id="PF01133">
    <property type="entry name" value="ER"/>
    <property type="match status" value="1"/>
</dbReference>
<reference evidence="4 5" key="1">
    <citation type="submission" date="2017-08" db="EMBL/GenBank/DDBJ databases">
        <title>USMARCv1.0.</title>
        <authorList>
            <person name="Hannum G.I."/>
            <person name="Koren S."/>
            <person name="Schroeder S.G."/>
            <person name="Chin S.C."/>
            <person name="Nonneman D.J."/>
            <person name="Becker S.A."/>
            <person name="Rosen B.D."/>
            <person name="Bickhart D.M."/>
            <person name="Putnam N.H."/>
            <person name="Green R.E."/>
            <person name="Tuggle C.K."/>
            <person name="Liu H."/>
            <person name="Rohrer G.A."/>
            <person name="Warr A."/>
            <person name="Hall R."/>
            <person name="Kim K."/>
            <person name="Hume D.A."/>
            <person name="Talbot R."/>
            <person name="Chow W."/>
            <person name="Howe K."/>
            <person name="Schwartz A.S."/>
            <person name="Watson M."/>
            <person name="Archibald A.L."/>
            <person name="Phillippy A.M."/>
            <person name="Smith T.P.L."/>
        </authorList>
    </citation>
    <scope>NUCLEOTIDE SEQUENCE [LARGE SCALE GENOMIC DNA]</scope>
</reference>
<protein>
    <recommendedName>
        <fullName evidence="3">Enhancer of rudimentary homolog</fullName>
    </recommendedName>
</protein>
<comment type="similarity">
    <text evidence="2">Belongs to the E(R) family.</text>
</comment>
<dbReference type="Gene3D" id="3.30.2260.10">
    <property type="entry name" value="Enhancer of rudimentary"/>
    <property type="match status" value="1"/>
</dbReference>
<evidence type="ECO:0000313" key="5">
    <source>
        <dbReference type="Proteomes" id="UP000314985"/>
    </source>
</evidence>
<proteinExistence type="inferred from homology"/>
<dbReference type="Ensembl" id="ENSSSCT00070009014.1">
    <property type="protein sequence ID" value="ENSSSCP00070007398.1"/>
    <property type="gene ID" value="ENSSSCG00070004768.1"/>
</dbReference>
<name>A0A4X1SWA6_PIG</name>
<sequence length="76" mass="8700">MAHTKSHSKWTTESSLLILDLCRADHEPVHECREGNYKMEEEHLKKMNPNSPSIARGISPLFAFMDDLADPICLVY</sequence>
<comment type="function">
    <text evidence="1">May have a role in the cell cycle.</text>
</comment>
<evidence type="ECO:0000313" key="4">
    <source>
        <dbReference type="Ensembl" id="ENSSSCP00070007398.1"/>
    </source>
</evidence>
<dbReference type="InterPro" id="IPR000781">
    <property type="entry name" value="ERH"/>
</dbReference>
<reference evidence="4" key="2">
    <citation type="submission" date="2025-08" db="UniProtKB">
        <authorList>
            <consortium name="Ensembl"/>
        </authorList>
    </citation>
    <scope>IDENTIFICATION</scope>
</reference>
<dbReference type="InterPro" id="IPR035912">
    <property type="entry name" value="EHR_sf"/>
</dbReference>
<dbReference type="SUPFAM" id="SSF143875">
    <property type="entry name" value="ERH-like"/>
    <property type="match status" value="1"/>
</dbReference>
<dbReference type="PANTHER" id="PTHR12373:SF0">
    <property type="entry name" value="ENHANCER OF RUDIMENTARY HOMOLOG"/>
    <property type="match status" value="1"/>
</dbReference>
<evidence type="ECO:0000256" key="3">
    <source>
        <dbReference type="ARBA" id="ARBA00014423"/>
    </source>
</evidence>